<dbReference type="GO" id="GO:0005886">
    <property type="term" value="C:plasma membrane"/>
    <property type="evidence" value="ECO:0007669"/>
    <property type="project" value="TreeGrafter"/>
</dbReference>
<dbReference type="SMART" id="SM00072">
    <property type="entry name" value="GuKc"/>
    <property type="match status" value="1"/>
</dbReference>
<feature type="compositionally biased region" description="Polar residues" evidence="2">
    <location>
        <begin position="953"/>
        <end position="977"/>
    </location>
</feature>
<sequence length="1322" mass="145045">MRVKRNNEDPNPQYDFHEVILGKLPPYGFGIAVSGGRDNPHFENGDPSIAVSDVLKAGPAEGRLFINDIIVSVNGTNLENVSYSYAIAILKDSPSSVNLLIKRRAPLQAPMTPSNRYAATTYTVNLPKTPANGKKKDDFSGLVLGCILYVKEINNRALSEVHGIQIGDTVLKIGPCPVDHLAFPEVKKVLEKRPKDRQSMVFQRPRGTRSAVAHAAVPFQPSNPGTPSVSQHRRQSSQNVYTELPTKTDNHSSNHARQKSADSTDGRLVNPPNRACERVNHAVRSASMNLNVSKSEVASPLVQRISAPILPQKVQGGDGLHNGHRGENGMVNPMPPPTNSRSHEAENCQDAISLSSDWRFPDPRYVAFRKDGSVGLRLTGGNEAGIFVAASQAGSPAALAGLTPGDKILKVNDKDMKGVTREEAVMYLLSLSDQIELVVQHRKQEFDYIIGNQIGDSFYIRTHFNYDPDNKTDLAFQCGDTFRVNDTLHTGSVGSWSVTKIGPNKVESLRGNVPSASRADELAKTLKNGNKSSKIYSNTLADRIRRRSRRAKSLTKDQWDEVAYAGVDSKFPAYERVVMKMPHFQRPIVFFGPLADIAREKLIKEFPDRYASAQMDIGGAGTEEKSGIVRLSAIRQFMAQNKHCVLDVTCQAVDRLNYAQMYPIVIFLKTESKDVIKEIRTAAESKRKSTKKLIIEAQKLEKSSAYLFTGVVPVKSKSSWFRSICELIEQQQQSPIWMSEKQPDNALADDFLFPMASNSLYSCASESDGENLYDTAPIPPPRRVSRDDSHINGVSAAHTRSPPAMGMSGVNGSHAARDHARPQTESIYGVKHSIPNLASSLSSAADFKENRPLTSQTYQAFPFKTDGRPEDNTHLNIFATLRSAKPGVPAGTAFSRRPRPPPITVPSSAEDRFNGKPMTSVSFADLPSISNGTPSTSGAYEDPKAYDPYRFMTATTTRQSSAPPQSSNPVPFTTTTLDRNHRHNNHHRQRAPQPTEPPPPLPSITSPSKMSSYQSSHSSSNNNSYSNNGASDIYVTRHPSIKEEPQAPPLPPKPKYLTNGRLRMFQQNGGGMENGSIGHQATYSEPSPTKVSVPKSAYNENPYGKSPPRLPQKSSSARPYLEPINTNGYHNTNGAGHRPSQHENFPFADDDRILSPSQMNFPPPPDDFLNSPNPNKLSPPEVIAEVRGFFDHNGGELSSEETGVSLVIPPGALPHGIRQEVYFKVCREDNILSTLDKEKGERLLSPCVLCGPTGLVFLKPLELKLPHSSDSSPMTGSFGSKSPRNSLVRSSGYPTDRNHPSKPSPKQLQKNGGSVSVFVDRF</sequence>
<dbReference type="InterPro" id="IPR001452">
    <property type="entry name" value="SH3_domain"/>
</dbReference>
<dbReference type="OrthoDB" id="418634at2759"/>
<dbReference type="Pfam" id="PF07653">
    <property type="entry name" value="SH3_2"/>
    <property type="match status" value="1"/>
</dbReference>
<dbReference type="SUPFAM" id="SSF52540">
    <property type="entry name" value="P-loop containing nucleoside triphosphate hydrolases"/>
    <property type="match status" value="1"/>
</dbReference>
<dbReference type="Gene3D" id="2.60.220.30">
    <property type="match status" value="1"/>
</dbReference>
<dbReference type="Gene3D" id="3.40.50.300">
    <property type="entry name" value="P-loop containing nucleotide triphosphate hydrolases"/>
    <property type="match status" value="1"/>
</dbReference>
<dbReference type="PROSITE" id="PS50106">
    <property type="entry name" value="PDZ"/>
    <property type="match status" value="2"/>
</dbReference>
<dbReference type="Pfam" id="PF00791">
    <property type="entry name" value="ZU5"/>
    <property type="match status" value="1"/>
</dbReference>
<dbReference type="GO" id="GO:0150105">
    <property type="term" value="P:protein localization to cell-cell junction"/>
    <property type="evidence" value="ECO:0007669"/>
    <property type="project" value="TreeGrafter"/>
</dbReference>
<dbReference type="Pfam" id="PF00625">
    <property type="entry name" value="Guanylate_kin"/>
    <property type="match status" value="1"/>
</dbReference>
<dbReference type="Gene3D" id="2.30.42.10">
    <property type="match status" value="2"/>
</dbReference>
<feature type="compositionally biased region" description="Polar residues" evidence="2">
    <location>
        <begin position="220"/>
        <end position="245"/>
    </location>
</feature>
<feature type="domain" description="PDZ" evidence="4">
    <location>
        <begin position="370"/>
        <end position="443"/>
    </location>
</feature>
<dbReference type="InterPro" id="IPR036028">
    <property type="entry name" value="SH3-like_dom_sf"/>
</dbReference>
<keyword evidence="1" id="KW-0728">SH3 domain</keyword>
<dbReference type="CDD" id="cd06729">
    <property type="entry name" value="PDZ3_ZO1-like_domain"/>
    <property type="match status" value="1"/>
</dbReference>
<dbReference type="InterPro" id="IPR027417">
    <property type="entry name" value="P-loop_NTPase"/>
</dbReference>
<comment type="caution">
    <text evidence="6">The sequence shown here is derived from an EMBL/GenBank/DDBJ whole genome shotgun (WGS) entry which is preliminary data.</text>
</comment>
<dbReference type="InterPro" id="IPR008144">
    <property type="entry name" value="Guanylate_kin-like_dom"/>
</dbReference>
<feature type="region of interest" description="Disordered" evidence="2">
    <location>
        <begin position="887"/>
        <end position="1032"/>
    </location>
</feature>
<evidence type="ECO:0000259" key="5">
    <source>
        <dbReference type="PROSITE" id="PS51145"/>
    </source>
</evidence>
<proteinExistence type="predicted"/>
<organism evidence="6 7">
    <name type="scientific">Hypsibius exemplaris</name>
    <name type="common">Freshwater tardigrade</name>
    <dbReference type="NCBI Taxonomy" id="2072580"/>
    <lineage>
        <taxon>Eukaryota</taxon>
        <taxon>Metazoa</taxon>
        <taxon>Ecdysozoa</taxon>
        <taxon>Tardigrada</taxon>
        <taxon>Eutardigrada</taxon>
        <taxon>Parachela</taxon>
        <taxon>Hypsibioidea</taxon>
        <taxon>Hypsibiidae</taxon>
        <taxon>Hypsibius</taxon>
    </lineage>
</organism>
<dbReference type="PANTHER" id="PTHR13865:SF28">
    <property type="entry name" value="POLYCHAETOID, ISOFORM O"/>
    <property type="match status" value="1"/>
</dbReference>
<dbReference type="InterPro" id="IPR000906">
    <property type="entry name" value="ZU5_dom"/>
</dbReference>
<feature type="compositionally biased region" description="Polar residues" evidence="2">
    <location>
        <begin position="917"/>
        <end position="938"/>
    </location>
</feature>
<protein>
    <submittedName>
        <fullName evidence="6">Tight junction protein ZO-1</fullName>
    </submittedName>
</protein>
<feature type="region of interest" description="Disordered" evidence="2">
    <location>
        <begin position="1065"/>
        <end position="1163"/>
    </location>
</feature>
<keyword evidence="7" id="KW-1185">Reference proteome</keyword>
<feature type="compositionally biased region" description="Low complexity" evidence="2">
    <location>
        <begin position="1003"/>
        <end position="1031"/>
    </location>
</feature>
<feature type="domain" description="PDZ" evidence="4">
    <location>
        <begin position="18"/>
        <end position="105"/>
    </location>
</feature>
<evidence type="ECO:0000256" key="2">
    <source>
        <dbReference type="SAM" id="MobiDB-lite"/>
    </source>
</evidence>
<evidence type="ECO:0000313" key="6">
    <source>
        <dbReference type="EMBL" id="OQV26205.1"/>
    </source>
</evidence>
<dbReference type="GO" id="GO:0050839">
    <property type="term" value="F:cell adhesion molecule binding"/>
    <property type="evidence" value="ECO:0007669"/>
    <property type="project" value="TreeGrafter"/>
</dbReference>
<dbReference type="InterPro" id="IPR008145">
    <property type="entry name" value="GK/Ca_channel_bsu"/>
</dbReference>
<dbReference type="PANTHER" id="PTHR13865">
    <property type="entry name" value="TIGHT JUNCTION PROTEIN"/>
    <property type="match status" value="1"/>
</dbReference>
<dbReference type="GO" id="GO:0045216">
    <property type="term" value="P:cell-cell junction organization"/>
    <property type="evidence" value="ECO:0007669"/>
    <property type="project" value="TreeGrafter"/>
</dbReference>
<dbReference type="Pfam" id="PF00595">
    <property type="entry name" value="PDZ"/>
    <property type="match status" value="2"/>
</dbReference>
<dbReference type="SMART" id="SM00228">
    <property type="entry name" value="PDZ"/>
    <property type="match status" value="3"/>
</dbReference>
<feature type="compositionally biased region" description="Polar residues" evidence="2">
    <location>
        <begin position="1124"/>
        <end position="1134"/>
    </location>
</feature>
<dbReference type="InterPro" id="IPR036034">
    <property type="entry name" value="PDZ_sf"/>
</dbReference>
<feature type="region of interest" description="Disordered" evidence="2">
    <location>
        <begin position="217"/>
        <end position="273"/>
    </location>
</feature>
<feature type="compositionally biased region" description="Polar residues" evidence="2">
    <location>
        <begin position="1304"/>
        <end position="1314"/>
    </location>
</feature>
<feature type="domain" description="Guanylate kinase-like" evidence="3">
    <location>
        <begin position="629"/>
        <end position="729"/>
    </location>
</feature>
<evidence type="ECO:0000313" key="7">
    <source>
        <dbReference type="Proteomes" id="UP000192578"/>
    </source>
</evidence>
<dbReference type="Gene3D" id="2.30.30.40">
    <property type="entry name" value="SH3 Domains"/>
    <property type="match status" value="1"/>
</dbReference>
<gene>
    <name evidence="6" type="ORF">BV898_00324</name>
</gene>
<feature type="region of interest" description="Disordered" evidence="2">
    <location>
        <begin position="1268"/>
        <end position="1322"/>
    </location>
</feature>
<dbReference type="SUPFAM" id="SSF50156">
    <property type="entry name" value="PDZ domain-like"/>
    <property type="match status" value="3"/>
</dbReference>
<reference evidence="7" key="1">
    <citation type="submission" date="2017-01" db="EMBL/GenBank/DDBJ databases">
        <title>Comparative genomics of anhydrobiosis in the tardigrade Hypsibius dujardini.</title>
        <authorList>
            <person name="Yoshida Y."/>
            <person name="Koutsovoulos G."/>
            <person name="Laetsch D."/>
            <person name="Stevens L."/>
            <person name="Kumar S."/>
            <person name="Horikawa D."/>
            <person name="Ishino K."/>
            <person name="Komine S."/>
            <person name="Tomita M."/>
            <person name="Blaxter M."/>
            <person name="Arakawa K."/>
        </authorList>
    </citation>
    <scope>NUCLEOTIDE SEQUENCE [LARGE SCALE GENOMIC DNA]</scope>
    <source>
        <strain evidence="7">Z151</strain>
    </source>
</reference>
<dbReference type="SUPFAM" id="SSF50044">
    <property type="entry name" value="SH3-domain"/>
    <property type="match status" value="1"/>
</dbReference>
<dbReference type="Proteomes" id="UP000192578">
    <property type="component" value="Unassembled WGS sequence"/>
</dbReference>
<name>A0A1W0XFL3_HYPEX</name>
<dbReference type="GO" id="GO:0005923">
    <property type="term" value="C:bicellular tight junction"/>
    <property type="evidence" value="ECO:0007669"/>
    <property type="project" value="TreeGrafter"/>
</dbReference>
<feature type="compositionally biased region" description="Polar residues" evidence="2">
    <location>
        <begin position="1268"/>
        <end position="1293"/>
    </location>
</feature>
<dbReference type="EMBL" id="MTYJ01000001">
    <property type="protein sequence ID" value="OQV26205.1"/>
    <property type="molecule type" value="Genomic_DNA"/>
</dbReference>
<evidence type="ECO:0000259" key="4">
    <source>
        <dbReference type="PROSITE" id="PS50106"/>
    </source>
</evidence>
<feature type="compositionally biased region" description="Polar residues" evidence="2">
    <location>
        <begin position="1077"/>
        <end position="1090"/>
    </location>
</feature>
<evidence type="ECO:0000256" key="1">
    <source>
        <dbReference type="ARBA" id="ARBA00022443"/>
    </source>
</evidence>
<accession>A0A1W0XFL3</accession>
<dbReference type="InterPro" id="IPR001478">
    <property type="entry name" value="PDZ"/>
</dbReference>
<dbReference type="SMART" id="SM00218">
    <property type="entry name" value="ZU5"/>
    <property type="match status" value="1"/>
</dbReference>
<feature type="domain" description="ZU5" evidence="5">
    <location>
        <begin position="1184"/>
        <end position="1322"/>
    </location>
</feature>
<dbReference type="PROSITE" id="PS51145">
    <property type="entry name" value="ZU5"/>
    <property type="match status" value="1"/>
</dbReference>
<dbReference type="GO" id="GO:0098609">
    <property type="term" value="P:cell-cell adhesion"/>
    <property type="evidence" value="ECO:0007669"/>
    <property type="project" value="TreeGrafter"/>
</dbReference>
<evidence type="ECO:0000259" key="3">
    <source>
        <dbReference type="PROSITE" id="PS50052"/>
    </source>
</evidence>
<dbReference type="PROSITE" id="PS50052">
    <property type="entry name" value="GUANYLATE_KINASE_2"/>
    <property type="match status" value="1"/>
</dbReference>
<dbReference type="CDD" id="cd06727">
    <property type="entry name" value="PDZ1_ZO1-like"/>
    <property type="match status" value="1"/>
</dbReference>
<feature type="compositionally biased region" description="Basic residues" evidence="2">
    <location>
        <begin position="980"/>
        <end position="990"/>
    </location>
</feature>
<feature type="region of interest" description="Disordered" evidence="2">
    <location>
        <begin position="797"/>
        <end position="816"/>
    </location>
</feature>